<evidence type="ECO:0000313" key="1">
    <source>
        <dbReference type="EMBL" id="PPR04424.1"/>
    </source>
</evidence>
<protein>
    <submittedName>
        <fullName evidence="1">Uncharacterized protein</fullName>
    </submittedName>
</protein>
<sequence>MLAVMDSAHSPLMLNARRLHAMNQCLVVRRIQVCLDGCSAQNKAMHSLAQAISMHMLSSKALERLCSPRLIISATRLSKREENELDTPHERRRRRYVPCTWRAFTPDLVTISVSQIQRFPHFWTWGFMGRDRPSGVLAMFMKRVDELQLFFFGAKRTVTMRAVSFKRHFFSTNIVSGAEKKDHYDVPSSDLSRHCTVALIPGTHQGCGFVPTRWKFSTTTLGFCAGSGSSHWVCLSSIFRIEGLMHRLPQEGSCLLVKFFLSQEDWVAVERRRPSMMKQGLPLFPYTNYTLYAFGNRILVNDIPRLQPCSSHTSLEGHDSMSIALINSQSPNDCYANCQYDNTLPITLPLHSPTRLLKVDSTELVVLEVANSRPCQASVFPKKVPTFKNLFQNRVPITDHRLYAAFREVYMNLCDDKLCFLLTTRKVGPDKDDRIDLRFVSTKLGPPNGVVIKHQSFSPLLCRHFVLMPEGTVYILDSLLKKNFPVTNPWLNLLRNLSKTSATPFLSVSTRVIAEHQYCACRPVACLDVILLCYKITGLIVRSHV</sequence>
<reference evidence="1 2" key="1">
    <citation type="journal article" date="2018" name="Evol. Lett.">
        <title>Horizontal gene cluster transfer increased hallucinogenic mushroom diversity.</title>
        <authorList>
            <person name="Reynolds H.T."/>
            <person name="Vijayakumar V."/>
            <person name="Gluck-Thaler E."/>
            <person name="Korotkin H.B."/>
            <person name="Matheny P.B."/>
            <person name="Slot J.C."/>
        </authorList>
    </citation>
    <scope>NUCLEOTIDE SEQUENCE [LARGE SCALE GENOMIC DNA]</scope>
    <source>
        <strain evidence="1 2">SRW20</strain>
    </source>
</reference>
<dbReference type="EMBL" id="NHYE01000628">
    <property type="protein sequence ID" value="PPR04424.1"/>
    <property type="molecule type" value="Genomic_DNA"/>
</dbReference>
<proteinExistence type="predicted"/>
<comment type="caution">
    <text evidence="1">The sequence shown here is derived from an EMBL/GenBank/DDBJ whole genome shotgun (WGS) entry which is preliminary data.</text>
</comment>
<gene>
    <name evidence="1" type="ORF">CVT26_002290</name>
</gene>
<dbReference type="Proteomes" id="UP000284706">
    <property type="component" value="Unassembled WGS sequence"/>
</dbReference>
<keyword evidence="2" id="KW-1185">Reference proteome</keyword>
<accession>A0A409YP53</accession>
<name>A0A409YP53_9AGAR</name>
<dbReference type="AlphaFoldDB" id="A0A409YP53"/>
<dbReference type="InParanoid" id="A0A409YP53"/>
<organism evidence="1 2">
    <name type="scientific">Gymnopilus dilepis</name>
    <dbReference type="NCBI Taxonomy" id="231916"/>
    <lineage>
        <taxon>Eukaryota</taxon>
        <taxon>Fungi</taxon>
        <taxon>Dikarya</taxon>
        <taxon>Basidiomycota</taxon>
        <taxon>Agaricomycotina</taxon>
        <taxon>Agaricomycetes</taxon>
        <taxon>Agaricomycetidae</taxon>
        <taxon>Agaricales</taxon>
        <taxon>Agaricineae</taxon>
        <taxon>Hymenogastraceae</taxon>
        <taxon>Gymnopilus</taxon>
    </lineage>
</organism>
<evidence type="ECO:0000313" key="2">
    <source>
        <dbReference type="Proteomes" id="UP000284706"/>
    </source>
</evidence>